<evidence type="ECO:0000313" key="9">
    <source>
        <dbReference type="Proteomes" id="UP000325577"/>
    </source>
</evidence>
<accession>A0A5J5AXB6</accession>
<feature type="transmembrane region" description="Helical" evidence="7">
    <location>
        <begin position="135"/>
        <end position="161"/>
    </location>
</feature>
<dbReference type="EMBL" id="CM018040">
    <property type="protein sequence ID" value="KAA8534950.1"/>
    <property type="molecule type" value="Genomic_DNA"/>
</dbReference>
<evidence type="ECO:0000313" key="8">
    <source>
        <dbReference type="EMBL" id="KAA8534950.1"/>
    </source>
</evidence>
<keyword evidence="4 7" id="KW-1133">Transmembrane helix</keyword>
<gene>
    <name evidence="8" type="ORF">F0562_029953</name>
</gene>
<dbReference type="OrthoDB" id="8904098at2759"/>
<feature type="transmembrane region" description="Helical" evidence="7">
    <location>
        <begin position="61"/>
        <end position="81"/>
    </location>
</feature>
<feature type="transmembrane region" description="Helical" evidence="7">
    <location>
        <begin position="533"/>
        <end position="556"/>
    </location>
</feature>
<dbReference type="PROSITE" id="PS01022">
    <property type="entry name" value="PTR2_1"/>
    <property type="match status" value="1"/>
</dbReference>
<feature type="transmembrane region" description="Helical" evidence="7">
    <location>
        <begin position="366"/>
        <end position="384"/>
    </location>
</feature>
<evidence type="ECO:0000256" key="4">
    <source>
        <dbReference type="ARBA" id="ARBA00022989"/>
    </source>
</evidence>
<evidence type="ECO:0000256" key="5">
    <source>
        <dbReference type="ARBA" id="ARBA00023136"/>
    </source>
</evidence>
<evidence type="ECO:0000256" key="2">
    <source>
        <dbReference type="ARBA" id="ARBA00005982"/>
    </source>
</evidence>
<dbReference type="GO" id="GO:0022857">
    <property type="term" value="F:transmembrane transporter activity"/>
    <property type="evidence" value="ECO:0007669"/>
    <property type="project" value="InterPro"/>
</dbReference>
<evidence type="ECO:0000256" key="3">
    <source>
        <dbReference type="ARBA" id="ARBA00022692"/>
    </source>
</evidence>
<evidence type="ECO:0008006" key="10">
    <source>
        <dbReference type="Google" id="ProtNLM"/>
    </source>
</evidence>
<feature type="transmembrane region" description="Helical" evidence="7">
    <location>
        <begin position="182"/>
        <end position="201"/>
    </location>
</feature>
<feature type="transmembrane region" description="Helical" evidence="7">
    <location>
        <begin position="93"/>
        <end position="115"/>
    </location>
</feature>
<keyword evidence="5 7" id="KW-0472">Membrane</keyword>
<comment type="similarity">
    <text evidence="2">Belongs to the major facilitator superfamily. Proton-dependent oligopeptide transporter (POT/PTR) (TC 2.A.17) family.</text>
</comment>
<feature type="transmembrane region" description="Helical" evidence="7">
    <location>
        <begin position="486"/>
        <end position="506"/>
    </location>
</feature>
<comment type="similarity">
    <text evidence="6">Belongs to the major facilitator superfamily. Phosphate:H(+) symporter (TC 2.A.1.9) family.</text>
</comment>
<dbReference type="SUPFAM" id="SSF103473">
    <property type="entry name" value="MFS general substrate transporter"/>
    <property type="match status" value="2"/>
</dbReference>
<protein>
    <recommendedName>
        <fullName evidence="10">Major facilitator superfamily (MFS) profile domain-containing protein</fullName>
    </recommendedName>
</protein>
<dbReference type="InterPro" id="IPR000109">
    <property type="entry name" value="POT_fam"/>
</dbReference>
<dbReference type="InterPro" id="IPR018456">
    <property type="entry name" value="PTR2_symporter_CS"/>
</dbReference>
<dbReference type="AlphaFoldDB" id="A0A5J5AXB6"/>
<dbReference type="InterPro" id="IPR036259">
    <property type="entry name" value="MFS_trans_sf"/>
</dbReference>
<evidence type="ECO:0000256" key="7">
    <source>
        <dbReference type="SAM" id="Phobius"/>
    </source>
</evidence>
<comment type="subcellular location">
    <subcellularLocation>
        <location evidence="1">Membrane</location>
        <topology evidence="1">Multi-pass membrane protein</topology>
    </subcellularLocation>
</comment>
<dbReference type="CDD" id="cd17416">
    <property type="entry name" value="MFS_NPF1_2"/>
    <property type="match status" value="1"/>
</dbReference>
<dbReference type="PANTHER" id="PTHR11654">
    <property type="entry name" value="OLIGOPEPTIDE TRANSPORTER-RELATED"/>
    <property type="match status" value="1"/>
</dbReference>
<keyword evidence="9" id="KW-1185">Reference proteome</keyword>
<reference evidence="8 9" key="1">
    <citation type="submission" date="2019-09" db="EMBL/GenBank/DDBJ databases">
        <title>A chromosome-level genome assembly of the Chinese tupelo Nyssa sinensis.</title>
        <authorList>
            <person name="Yang X."/>
            <person name="Kang M."/>
            <person name="Yang Y."/>
            <person name="Xiong H."/>
            <person name="Wang M."/>
            <person name="Zhang Z."/>
            <person name="Wang Z."/>
            <person name="Wu H."/>
            <person name="Ma T."/>
            <person name="Liu J."/>
            <person name="Xi Z."/>
        </authorList>
    </citation>
    <scope>NUCLEOTIDE SEQUENCE [LARGE SCALE GENOMIC DNA]</scope>
    <source>
        <strain evidence="8">J267</strain>
        <tissue evidence="8">Leaf</tissue>
    </source>
</reference>
<dbReference type="Proteomes" id="UP000325577">
    <property type="component" value="Linkage Group LG17"/>
</dbReference>
<proteinExistence type="inferred from homology"/>
<keyword evidence="3 7" id="KW-0812">Transmembrane</keyword>
<name>A0A5J5AXB6_9ASTE</name>
<dbReference type="Pfam" id="PF00854">
    <property type="entry name" value="PTR2"/>
    <property type="match status" value="1"/>
</dbReference>
<evidence type="ECO:0000256" key="6">
    <source>
        <dbReference type="ARBA" id="ARBA00044504"/>
    </source>
</evidence>
<dbReference type="GO" id="GO:0016020">
    <property type="term" value="C:membrane"/>
    <property type="evidence" value="ECO:0007669"/>
    <property type="project" value="UniProtKB-SubCell"/>
</dbReference>
<feature type="transmembrane region" description="Helical" evidence="7">
    <location>
        <begin position="404"/>
        <end position="425"/>
    </location>
</feature>
<evidence type="ECO:0000256" key="1">
    <source>
        <dbReference type="ARBA" id="ARBA00004141"/>
    </source>
</evidence>
<feature type="transmembrane region" description="Helical" evidence="7">
    <location>
        <begin position="207"/>
        <end position="233"/>
    </location>
</feature>
<dbReference type="Gene3D" id="1.20.1250.20">
    <property type="entry name" value="MFS general substrate transporter like domains"/>
    <property type="match status" value="1"/>
</dbReference>
<sequence length="569" mass="63420">MEISSDEMKTKQQVSRQKGGLRTMPFVIANEAFEKVASFGLHANMILYLRNEYHFTSAKGASILFLWGAISNFMPTLGAFLSDSYLGRFRVIAMGSVVTLLGLVVLWLTAIITHARPPHCILHAQNCEQPKPAQLLLLFSSFILMSIGSGGIRPCSLAFGADQLNKPDNPENQRVLQSFFNWYYASVGISFMISLTVIVYVQTTAGWVWGFGVPVGLMLLSTAMFFSGSSLYVKVKGNKSLISGLARVVVVALKNKHLDFPPKNSDGGYHHRKGSMLTAPTEKLRFLNKACIIKNPEKDLNPDGSASEPWNLCTVQQVEELKALIKVIPIWSTGIIMAVTISQQSFPVLQASTMDRHFISKFKIPPGSYGVFGFLTLTLWVATYDRLLVPWISKYTKRTRGLSLKQRMGIGLVLSCWATAVAALVERKRRGKASAEGLLEHPNVMVKMTAMWLVPQHCLTGLAEAFNIIGQIEFYYSQFPKSMSSIAVALFPLGMAVGNLLGTLIVTSVDDFSKRGGKVSWVSNNLNKGHYDYYYWILTILCVANFFYFLFCSWCYGSCEEQKVWDEEE</sequence>
<dbReference type="GO" id="GO:0006857">
    <property type="term" value="P:oligopeptide transport"/>
    <property type="evidence" value="ECO:0007669"/>
    <property type="project" value="InterPro"/>
</dbReference>
<organism evidence="8 9">
    <name type="scientific">Nyssa sinensis</name>
    <dbReference type="NCBI Taxonomy" id="561372"/>
    <lineage>
        <taxon>Eukaryota</taxon>
        <taxon>Viridiplantae</taxon>
        <taxon>Streptophyta</taxon>
        <taxon>Embryophyta</taxon>
        <taxon>Tracheophyta</taxon>
        <taxon>Spermatophyta</taxon>
        <taxon>Magnoliopsida</taxon>
        <taxon>eudicotyledons</taxon>
        <taxon>Gunneridae</taxon>
        <taxon>Pentapetalae</taxon>
        <taxon>asterids</taxon>
        <taxon>Cornales</taxon>
        <taxon>Nyssaceae</taxon>
        <taxon>Nyssa</taxon>
    </lineage>
</organism>